<proteinExistence type="predicted"/>
<evidence type="ECO:0000313" key="1">
    <source>
        <dbReference type="EMBL" id="PQD94710.1"/>
    </source>
</evidence>
<dbReference type="OrthoDB" id="9961337at2"/>
<reference evidence="1 2" key="1">
    <citation type="submission" date="2017-12" db="EMBL/GenBank/DDBJ databases">
        <title>Taxonomic description and draft genome of Pradoshia cofamensis Gen. nov., sp. nov., a thermotolerant bacillale isolated from anterior gut of earthworm Eisenia fetida.</title>
        <authorList>
            <person name="Saha T."/>
            <person name="Chakraborty R."/>
        </authorList>
    </citation>
    <scope>NUCLEOTIDE SEQUENCE [LARGE SCALE GENOMIC DNA]</scope>
    <source>
        <strain evidence="1 2">EAG3</strain>
    </source>
</reference>
<dbReference type="InterPro" id="IPR058705">
    <property type="entry name" value="A_ENA"/>
</dbReference>
<keyword evidence="2" id="KW-1185">Reference proteome</keyword>
<dbReference type="EMBL" id="PKOZ01000008">
    <property type="protein sequence ID" value="PQD94710.1"/>
    <property type="molecule type" value="Genomic_DNA"/>
</dbReference>
<gene>
    <name evidence="1" type="ORF">CYL18_13720</name>
</gene>
<dbReference type="Proteomes" id="UP000239663">
    <property type="component" value="Unassembled WGS sequence"/>
</dbReference>
<organism evidence="1 2">
    <name type="scientific">Pradoshia eiseniae</name>
    <dbReference type="NCBI Taxonomy" id="2064768"/>
    <lineage>
        <taxon>Bacteria</taxon>
        <taxon>Bacillati</taxon>
        <taxon>Bacillota</taxon>
        <taxon>Bacilli</taxon>
        <taxon>Bacillales</taxon>
        <taxon>Bacillaceae</taxon>
        <taxon>Pradoshia</taxon>
    </lineage>
</organism>
<dbReference type="RefSeq" id="WP_104850090.1">
    <property type="nucleotide sequence ID" value="NZ_PKOZ01000008.1"/>
</dbReference>
<comment type="caution">
    <text evidence="1">The sequence shown here is derived from an EMBL/GenBank/DDBJ whole genome shotgun (WGS) entry which is preliminary data.</text>
</comment>
<dbReference type="AlphaFoldDB" id="A0A2S7MY64"/>
<accession>A0A2S7MY64</accession>
<sequence>MEQNFKQLMKTAQSYDRNEIERILGVLLIVGAINEKFALAELIRAEAEKIDALTDQFKKNDHTPVNAEQLVAANQSAANVFNGLGNALQQINEQIEQGKKLLSKKSNHKSNHK</sequence>
<evidence type="ECO:0000313" key="2">
    <source>
        <dbReference type="Proteomes" id="UP000239663"/>
    </source>
</evidence>
<name>A0A2S7MY64_9BACI</name>
<dbReference type="Pfam" id="PF26595">
    <property type="entry name" value="A_ENA"/>
    <property type="match status" value="1"/>
</dbReference>
<protein>
    <submittedName>
        <fullName evidence="1">Uncharacterized protein</fullName>
    </submittedName>
</protein>